<accession>A0A413T4Z9</accession>
<dbReference type="InterPro" id="IPR036680">
    <property type="entry name" value="SPOR-like_sf"/>
</dbReference>
<feature type="compositionally biased region" description="Low complexity" evidence="1">
    <location>
        <begin position="289"/>
        <end position="307"/>
    </location>
</feature>
<dbReference type="AlphaFoldDB" id="A0A413T4Z9"/>
<dbReference type="SUPFAM" id="SSF110997">
    <property type="entry name" value="Sporulation related repeat"/>
    <property type="match status" value="1"/>
</dbReference>
<dbReference type="InterPro" id="IPR007730">
    <property type="entry name" value="SPOR-like_dom"/>
</dbReference>
<dbReference type="InterPro" id="IPR040495">
    <property type="entry name" value="HU-CCDC81_bac_1"/>
</dbReference>
<name>A0A413T4Z9_9BACT</name>
<evidence type="ECO:0000256" key="1">
    <source>
        <dbReference type="SAM" id="MobiDB-lite"/>
    </source>
</evidence>
<proteinExistence type="predicted"/>
<sequence length="385" mass="42603">MIELAKYIEVLLLENDCVIVPGLGGFIAHNRPAMWRTDSGEFFPPLRSIGFNPQLIMNDGLLVQSYMQAYNTDFPDATRKIEKTVETLKEELYQRGQIALQGIGTLYYNMKGGYGFEPEGKVFFTPSLYGLEPFSLPLLKEEVITPQVRPATIVSKPHAIPAQQTFRTRHFLPVRRWLQNAVAVAAAVILFFILSVPVENTYVEEADYAALGSAGLFDAIRNQSLVANTLQKNNQHTQQKKVRNNVNTLKPVKVKTEKVAAPQATSAKVTAQASGKSVEKQTPSQTPVQKKSAPASQASASQTTGKSSGNKGYYIIAASLTTAADANKQAEIFRKQGYKDVEVLESAGRYRVSLGHYTNQAEAYRQTETLKKEKAFSQAWVFSVK</sequence>
<feature type="compositionally biased region" description="Polar residues" evidence="1">
    <location>
        <begin position="263"/>
        <end position="288"/>
    </location>
</feature>
<dbReference type="InterPro" id="IPR041268">
    <property type="entry name" value="HU-CCDC81_bac_2"/>
</dbReference>
<comment type="caution">
    <text evidence="3">The sequence shown here is derived from an EMBL/GenBank/DDBJ whole genome shotgun (WGS) entry which is preliminary data.</text>
</comment>
<feature type="region of interest" description="Disordered" evidence="1">
    <location>
        <begin position="257"/>
        <end position="307"/>
    </location>
</feature>
<gene>
    <name evidence="3" type="ORF">DW921_00285</name>
</gene>
<feature type="domain" description="SPOR" evidence="2">
    <location>
        <begin position="307"/>
        <end position="383"/>
    </location>
</feature>
<reference evidence="3 4" key="1">
    <citation type="submission" date="2018-08" db="EMBL/GenBank/DDBJ databases">
        <title>A genome reference for cultivated species of the human gut microbiota.</title>
        <authorList>
            <person name="Zou Y."/>
            <person name="Xue W."/>
            <person name="Luo G."/>
        </authorList>
    </citation>
    <scope>NUCLEOTIDE SEQUENCE [LARGE SCALE GENOMIC DNA]</scope>
    <source>
        <strain evidence="3 4">AM42-38</strain>
    </source>
</reference>
<dbReference type="RefSeq" id="WP_118399757.1">
    <property type="nucleotide sequence ID" value="NZ_CABJGD010000001.1"/>
</dbReference>
<organism evidence="3 4">
    <name type="scientific">Phocaeicola coprophilus</name>
    <dbReference type="NCBI Taxonomy" id="387090"/>
    <lineage>
        <taxon>Bacteria</taxon>
        <taxon>Pseudomonadati</taxon>
        <taxon>Bacteroidota</taxon>
        <taxon>Bacteroidia</taxon>
        <taxon>Bacteroidales</taxon>
        <taxon>Bacteroidaceae</taxon>
        <taxon>Phocaeicola</taxon>
    </lineage>
</organism>
<dbReference type="Pfam" id="PF05036">
    <property type="entry name" value="SPOR"/>
    <property type="match status" value="1"/>
</dbReference>
<protein>
    <submittedName>
        <fullName evidence="3">SPOR domain-containing protein</fullName>
    </submittedName>
</protein>
<evidence type="ECO:0000259" key="2">
    <source>
        <dbReference type="PROSITE" id="PS51724"/>
    </source>
</evidence>
<dbReference type="Pfam" id="PF18174">
    <property type="entry name" value="HU-CCDC81_bac_1"/>
    <property type="match status" value="1"/>
</dbReference>
<dbReference type="EMBL" id="QSFT01000001">
    <property type="protein sequence ID" value="RHA78938.1"/>
    <property type="molecule type" value="Genomic_DNA"/>
</dbReference>
<dbReference type="Gene3D" id="3.30.70.1070">
    <property type="entry name" value="Sporulation related repeat"/>
    <property type="match status" value="1"/>
</dbReference>
<evidence type="ECO:0000313" key="3">
    <source>
        <dbReference type="EMBL" id="RHA78938.1"/>
    </source>
</evidence>
<dbReference type="GO" id="GO:0042834">
    <property type="term" value="F:peptidoglycan binding"/>
    <property type="evidence" value="ECO:0007669"/>
    <property type="project" value="InterPro"/>
</dbReference>
<dbReference type="Proteomes" id="UP000283855">
    <property type="component" value="Unassembled WGS sequence"/>
</dbReference>
<dbReference type="Pfam" id="PF18175">
    <property type="entry name" value="HU-CCDC81_bac_2"/>
    <property type="match status" value="1"/>
</dbReference>
<dbReference type="PROSITE" id="PS51724">
    <property type="entry name" value="SPOR"/>
    <property type="match status" value="1"/>
</dbReference>
<evidence type="ECO:0000313" key="4">
    <source>
        <dbReference type="Proteomes" id="UP000283855"/>
    </source>
</evidence>